<sequence>MSPERAPVFLARRSYRRRRLADAARLLPIAGAVLFCIPLLWRGADGAIGTNGVMFYIFGLWIALSVISGVISRHLRASESEAAPPVAEEA</sequence>
<name>A0A1H7U145_9RHOB</name>
<keyword evidence="3" id="KW-1185">Reference proteome</keyword>
<dbReference type="RefSeq" id="WP_093038237.1">
    <property type="nucleotide sequence ID" value="NZ_FOAG01000009.1"/>
</dbReference>
<dbReference type="STRING" id="1287727.SAMN05443999_109130"/>
<reference evidence="2 3" key="1">
    <citation type="submission" date="2016-10" db="EMBL/GenBank/DDBJ databases">
        <authorList>
            <person name="de Groot N.N."/>
        </authorList>
    </citation>
    <scope>NUCLEOTIDE SEQUENCE [LARGE SCALE GENOMIC DNA]</scope>
    <source>
        <strain evidence="2 3">DSM 100674</strain>
    </source>
</reference>
<organism evidence="2 3">
    <name type="scientific">Roseovarius azorensis</name>
    <dbReference type="NCBI Taxonomy" id="1287727"/>
    <lineage>
        <taxon>Bacteria</taxon>
        <taxon>Pseudomonadati</taxon>
        <taxon>Pseudomonadota</taxon>
        <taxon>Alphaproteobacteria</taxon>
        <taxon>Rhodobacterales</taxon>
        <taxon>Roseobacteraceae</taxon>
        <taxon>Roseovarius</taxon>
    </lineage>
</organism>
<evidence type="ECO:0008006" key="4">
    <source>
        <dbReference type="Google" id="ProtNLM"/>
    </source>
</evidence>
<evidence type="ECO:0000313" key="2">
    <source>
        <dbReference type="EMBL" id="SEL90780.1"/>
    </source>
</evidence>
<dbReference type="AlphaFoldDB" id="A0A1H7U145"/>
<keyword evidence="1" id="KW-0812">Transmembrane</keyword>
<evidence type="ECO:0000256" key="1">
    <source>
        <dbReference type="SAM" id="Phobius"/>
    </source>
</evidence>
<evidence type="ECO:0000313" key="3">
    <source>
        <dbReference type="Proteomes" id="UP000199582"/>
    </source>
</evidence>
<protein>
    <recommendedName>
        <fullName evidence="4">DUF3311 domain-containing protein</fullName>
    </recommendedName>
</protein>
<dbReference type="Proteomes" id="UP000199582">
    <property type="component" value="Unassembled WGS sequence"/>
</dbReference>
<accession>A0A1H7U145</accession>
<dbReference type="OrthoDB" id="7871801at2"/>
<keyword evidence="1" id="KW-1133">Transmembrane helix</keyword>
<dbReference type="EMBL" id="FOAG01000009">
    <property type="protein sequence ID" value="SEL90780.1"/>
    <property type="molecule type" value="Genomic_DNA"/>
</dbReference>
<keyword evidence="1" id="KW-0472">Membrane</keyword>
<gene>
    <name evidence="2" type="ORF">SAMN05443999_109130</name>
</gene>
<feature type="transmembrane region" description="Helical" evidence="1">
    <location>
        <begin position="53"/>
        <end position="71"/>
    </location>
</feature>
<proteinExistence type="predicted"/>
<feature type="transmembrane region" description="Helical" evidence="1">
    <location>
        <begin position="20"/>
        <end position="41"/>
    </location>
</feature>